<gene>
    <name evidence="1" type="ORF">MRB53_002996</name>
</gene>
<evidence type="ECO:0000313" key="2">
    <source>
        <dbReference type="Proteomes" id="UP001234297"/>
    </source>
</evidence>
<sequence>MQLLIEAQILKPEIRISNVGLAKGDRSWGGPTCERRRKKRVSVSLSQPSLQFFELERKEMELKVRTMAMLGDEGAGRHSGGLTAVVRCQMGLGCLGCRVLAGSEWVWEEGLGSTMG</sequence>
<accession>A0ACC2MWD9</accession>
<dbReference type="Proteomes" id="UP001234297">
    <property type="component" value="Chromosome 1"/>
</dbReference>
<dbReference type="EMBL" id="CM056809">
    <property type="protein sequence ID" value="KAJ8649973.1"/>
    <property type="molecule type" value="Genomic_DNA"/>
</dbReference>
<evidence type="ECO:0000313" key="1">
    <source>
        <dbReference type="EMBL" id="KAJ8649973.1"/>
    </source>
</evidence>
<reference evidence="1 2" key="1">
    <citation type="journal article" date="2022" name="Hortic Res">
        <title>A haplotype resolved chromosomal level avocado genome allows analysis of novel avocado genes.</title>
        <authorList>
            <person name="Nath O."/>
            <person name="Fletcher S.J."/>
            <person name="Hayward A."/>
            <person name="Shaw L.M."/>
            <person name="Masouleh A.K."/>
            <person name="Furtado A."/>
            <person name="Henry R.J."/>
            <person name="Mitter N."/>
        </authorList>
    </citation>
    <scope>NUCLEOTIDE SEQUENCE [LARGE SCALE GENOMIC DNA]</scope>
    <source>
        <strain evidence="2">cv. Hass</strain>
    </source>
</reference>
<keyword evidence="2" id="KW-1185">Reference proteome</keyword>
<comment type="caution">
    <text evidence="1">The sequence shown here is derived from an EMBL/GenBank/DDBJ whole genome shotgun (WGS) entry which is preliminary data.</text>
</comment>
<organism evidence="1 2">
    <name type="scientific">Persea americana</name>
    <name type="common">Avocado</name>
    <dbReference type="NCBI Taxonomy" id="3435"/>
    <lineage>
        <taxon>Eukaryota</taxon>
        <taxon>Viridiplantae</taxon>
        <taxon>Streptophyta</taxon>
        <taxon>Embryophyta</taxon>
        <taxon>Tracheophyta</taxon>
        <taxon>Spermatophyta</taxon>
        <taxon>Magnoliopsida</taxon>
        <taxon>Magnoliidae</taxon>
        <taxon>Laurales</taxon>
        <taxon>Lauraceae</taxon>
        <taxon>Persea</taxon>
    </lineage>
</organism>
<name>A0ACC2MWD9_PERAE</name>
<proteinExistence type="predicted"/>
<protein>
    <submittedName>
        <fullName evidence="1">Uncharacterized protein</fullName>
    </submittedName>
</protein>